<dbReference type="RefSeq" id="WP_073498415.1">
    <property type="nucleotide sequence ID" value="NZ_FRBI01000008.1"/>
</dbReference>
<organism evidence="2 3">
    <name type="scientific">Actinacidiphila paucisporea</name>
    <dbReference type="NCBI Taxonomy" id="310782"/>
    <lineage>
        <taxon>Bacteria</taxon>
        <taxon>Bacillati</taxon>
        <taxon>Actinomycetota</taxon>
        <taxon>Actinomycetes</taxon>
        <taxon>Kitasatosporales</taxon>
        <taxon>Streptomycetaceae</taxon>
        <taxon>Actinacidiphila</taxon>
    </lineage>
</organism>
<feature type="chain" id="PRO_5039091763" evidence="1">
    <location>
        <begin position="28"/>
        <end position="203"/>
    </location>
</feature>
<protein>
    <submittedName>
        <fullName evidence="2">Uncharacterized protein</fullName>
    </submittedName>
</protein>
<dbReference type="EMBL" id="FRBI01000008">
    <property type="protein sequence ID" value="SHM12254.1"/>
    <property type="molecule type" value="Genomic_DNA"/>
</dbReference>
<feature type="signal peptide" evidence="1">
    <location>
        <begin position="1"/>
        <end position="27"/>
    </location>
</feature>
<dbReference type="OrthoDB" id="9850540at2"/>
<dbReference type="Proteomes" id="UP000184111">
    <property type="component" value="Unassembled WGS sequence"/>
</dbReference>
<reference evidence="2 3" key="1">
    <citation type="submission" date="2016-11" db="EMBL/GenBank/DDBJ databases">
        <authorList>
            <person name="Jaros S."/>
            <person name="Januszkiewicz K."/>
            <person name="Wedrychowicz H."/>
        </authorList>
    </citation>
    <scope>NUCLEOTIDE SEQUENCE [LARGE SCALE GENOMIC DNA]</scope>
    <source>
        <strain evidence="2 3">CGMCC 4.2025</strain>
    </source>
</reference>
<evidence type="ECO:0000256" key="1">
    <source>
        <dbReference type="SAM" id="SignalP"/>
    </source>
</evidence>
<proteinExistence type="predicted"/>
<evidence type="ECO:0000313" key="3">
    <source>
        <dbReference type="Proteomes" id="UP000184111"/>
    </source>
</evidence>
<dbReference type="STRING" id="310782.SAMN05216499_108173"/>
<accession>A0A1M7G777</accession>
<name>A0A1M7G777_9ACTN</name>
<keyword evidence="3" id="KW-1185">Reference proteome</keyword>
<sequence length="203" mass="21294">MNIAKLVSARSAAVVAATAMASIAAMALPAAAHTPVILTAQDQVPWVAPLVVDGTDPMGLYGVVDHAGEVRSAQLHFTAGQEVNIALVIPDEAPENTLTAAQLPTVTLIDPQLHVTQLTPALRVPITDGDSGNHFLLLLSYDATAVSGTYSVIVSSHAAERFALSTGIESEEFHGVLRATVATEDAVEDWYTTPPAVRNHYHG</sequence>
<keyword evidence="1" id="KW-0732">Signal</keyword>
<evidence type="ECO:0000313" key="2">
    <source>
        <dbReference type="EMBL" id="SHM12254.1"/>
    </source>
</evidence>
<gene>
    <name evidence="2" type="ORF">SAMN05216499_108173</name>
</gene>
<dbReference type="AlphaFoldDB" id="A0A1M7G777"/>